<comment type="caution">
    <text evidence="1">The sequence shown here is derived from an EMBL/GenBank/DDBJ whole genome shotgun (WGS) entry which is preliminary data.</text>
</comment>
<evidence type="ECO:0000313" key="1">
    <source>
        <dbReference type="EMBL" id="KSU06084.1"/>
    </source>
</evidence>
<dbReference type="EMBL" id="LKLN01000033">
    <property type="protein sequence ID" value="KSU06084.1"/>
    <property type="molecule type" value="Genomic_DNA"/>
</dbReference>
<sequence>MPKNKRSNCFLVCLVGKGEKTMVIEEFEVETDAMQETCYDFSK</sequence>
<organism evidence="1 2">
    <name type="scientific">Lactococcus lactis subsp. lactis</name>
    <name type="common">Streptococcus lactis</name>
    <dbReference type="NCBI Taxonomy" id="1360"/>
    <lineage>
        <taxon>Bacteria</taxon>
        <taxon>Bacillati</taxon>
        <taxon>Bacillota</taxon>
        <taxon>Bacilli</taxon>
        <taxon>Lactobacillales</taxon>
        <taxon>Streptococcaceae</taxon>
        <taxon>Lactococcus</taxon>
    </lineage>
</organism>
<accession>A0A0V8CXQ9</accession>
<dbReference type="AlphaFoldDB" id="A0A0V8CXQ9"/>
<gene>
    <name evidence="1" type="ORF">KF282_1283</name>
</gene>
<reference evidence="2" key="1">
    <citation type="submission" date="2015-10" db="EMBL/GenBank/DDBJ databases">
        <title>Draft Genome Sequences of 11 Lactococcus lactis subspecies cremoris strains.</title>
        <authorList>
            <person name="Wels M."/>
            <person name="Backus L."/>
            <person name="Boekhorst J."/>
            <person name="Dijkstra A."/>
            <person name="Beerthuizen M."/>
            <person name="Kelly W."/>
            <person name="Siezen R."/>
            <person name="Bachmann H."/>
            <person name="Van Hijum S."/>
        </authorList>
    </citation>
    <scope>NUCLEOTIDE SEQUENCE [LARGE SCALE GENOMIC DNA]</scope>
    <source>
        <strain evidence="2">KF282</strain>
    </source>
</reference>
<proteinExistence type="predicted"/>
<name>A0A0V8CXQ9_LACLL</name>
<protein>
    <submittedName>
        <fullName evidence="1">Uncharacterized protein</fullName>
    </submittedName>
</protein>
<dbReference type="PATRIC" id="fig|1360.105.peg.1041"/>
<evidence type="ECO:0000313" key="2">
    <source>
        <dbReference type="Proteomes" id="UP000053058"/>
    </source>
</evidence>
<dbReference type="Proteomes" id="UP000053058">
    <property type="component" value="Unassembled WGS sequence"/>
</dbReference>